<proteinExistence type="predicted"/>
<sequence>MDITQHLDRLKESFLWAASKGGRAQECQSLLTMGADINWSNKSEGGTTPILEAALNGHREVVGLLMAMGADTETKTKEGDNLMHLAARRGDGQMCAMLAEASCDVNGKNERNETPIDVAVGKGYHSLAQRLERMLVGGMVGGGRRDSFRGGEDGDRLLPDIVGSTPRGGRSSEEGDEEEEGDEGELEEEEEEEEDDEGQESDWTEEDEDLEERDEMLSPSKLPRNELADPKMPHALTAEAWHRSMKAEQGGKEERPNVRKLEQIKMKGEEEGGGEGDDGVQLISDLNTLTLPQQVAHLTGRLDKAIHDRDKATNQARAIRKQSSKITSDLMSADATIKRLRAERNDLRRIVSELRGGVEGLDLKQIEKVEMELQAAVKNVIKVKERKVKEALVTEEEKRMCVVCQTEAKSVLLMPCRHMCLCKECSRNNAMDKCPLCRVKITQKIDVYA</sequence>
<organism evidence="8 9">
    <name type="scientific">Triparma columacea</name>
    <dbReference type="NCBI Taxonomy" id="722753"/>
    <lineage>
        <taxon>Eukaryota</taxon>
        <taxon>Sar</taxon>
        <taxon>Stramenopiles</taxon>
        <taxon>Ochrophyta</taxon>
        <taxon>Bolidophyceae</taxon>
        <taxon>Parmales</taxon>
        <taxon>Triparmaceae</taxon>
        <taxon>Triparma</taxon>
    </lineage>
</organism>
<keyword evidence="5" id="KW-0175">Coiled coil</keyword>
<dbReference type="PROSITE" id="PS50297">
    <property type="entry name" value="ANK_REP_REGION"/>
    <property type="match status" value="1"/>
</dbReference>
<dbReference type="OrthoDB" id="1711136at2759"/>
<dbReference type="Proteomes" id="UP001165065">
    <property type="component" value="Unassembled WGS sequence"/>
</dbReference>
<feature type="domain" description="RING-type" evidence="7">
    <location>
        <begin position="401"/>
        <end position="438"/>
    </location>
</feature>
<evidence type="ECO:0000256" key="2">
    <source>
        <dbReference type="ARBA" id="ARBA00023043"/>
    </source>
</evidence>
<feature type="coiled-coil region" evidence="5">
    <location>
        <begin position="302"/>
        <end position="386"/>
    </location>
</feature>
<keyword evidence="4" id="KW-0862">Zinc</keyword>
<name>A0A9W7FWJ1_9STRA</name>
<dbReference type="GO" id="GO:0085020">
    <property type="term" value="P:protein K6-linked ubiquitination"/>
    <property type="evidence" value="ECO:0007669"/>
    <property type="project" value="TreeGrafter"/>
</dbReference>
<gene>
    <name evidence="8" type="ORF">TrCOL_g4516</name>
</gene>
<dbReference type="Pfam" id="PF00023">
    <property type="entry name" value="Ank"/>
    <property type="match status" value="1"/>
</dbReference>
<dbReference type="GO" id="GO:0008270">
    <property type="term" value="F:zinc ion binding"/>
    <property type="evidence" value="ECO:0007669"/>
    <property type="project" value="UniProtKB-KW"/>
</dbReference>
<dbReference type="SUPFAM" id="SSF57850">
    <property type="entry name" value="RING/U-box"/>
    <property type="match status" value="1"/>
</dbReference>
<keyword evidence="1" id="KW-0677">Repeat</keyword>
<dbReference type="PROSITE" id="PS50089">
    <property type="entry name" value="ZF_RING_2"/>
    <property type="match status" value="1"/>
</dbReference>
<dbReference type="PANTHER" id="PTHR24171">
    <property type="entry name" value="ANKYRIN REPEAT DOMAIN-CONTAINING PROTEIN 39-RELATED"/>
    <property type="match status" value="1"/>
</dbReference>
<feature type="repeat" description="ANK" evidence="3">
    <location>
        <begin position="78"/>
        <end position="110"/>
    </location>
</feature>
<keyword evidence="9" id="KW-1185">Reference proteome</keyword>
<evidence type="ECO:0000256" key="6">
    <source>
        <dbReference type="SAM" id="MobiDB-lite"/>
    </source>
</evidence>
<evidence type="ECO:0000256" key="5">
    <source>
        <dbReference type="SAM" id="Coils"/>
    </source>
</evidence>
<dbReference type="PROSITE" id="PS50088">
    <property type="entry name" value="ANK_REPEAT"/>
    <property type="match status" value="2"/>
</dbReference>
<accession>A0A9W7FWJ1</accession>
<dbReference type="Pfam" id="PF13920">
    <property type="entry name" value="zf-C3HC4_3"/>
    <property type="match status" value="1"/>
</dbReference>
<feature type="repeat" description="ANK" evidence="3">
    <location>
        <begin position="45"/>
        <end position="77"/>
    </location>
</feature>
<feature type="compositionally biased region" description="Acidic residues" evidence="6">
    <location>
        <begin position="174"/>
        <end position="214"/>
    </location>
</feature>
<dbReference type="InterPro" id="IPR036770">
    <property type="entry name" value="Ankyrin_rpt-contain_sf"/>
</dbReference>
<evidence type="ECO:0000313" key="9">
    <source>
        <dbReference type="Proteomes" id="UP001165065"/>
    </source>
</evidence>
<dbReference type="InterPro" id="IPR002110">
    <property type="entry name" value="Ankyrin_rpt"/>
</dbReference>
<feature type="region of interest" description="Disordered" evidence="6">
    <location>
        <begin position="139"/>
        <end position="231"/>
    </location>
</feature>
<dbReference type="AlphaFoldDB" id="A0A9W7FWJ1"/>
<comment type="caution">
    <text evidence="8">The sequence shown here is derived from an EMBL/GenBank/DDBJ whole genome shotgun (WGS) entry which is preliminary data.</text>
</comment>
<keyword evidence="2 3" id="KW-0040">ANK repeat</keyword>
<dbReference type="SMART" id="SM00248">
    <property type="entry name" value="ANK"/>
    <property type="match status" value="3"/>
</dbReference>
<dbReference type="PANTHER" id="PTHR24171:SF8">
    <property type="entry name" value="BRCA1-ASSOCIATED RING DOMAIN PROTEIN 1"/>
    <property type="match status" value="1"/>
</dbReference>
<keyword evidence="4" id="KW-0863">Zinc-finger</keyword>
<evidence type="ECO:0000256" key="3">
    <source>
        <dbReference type="PROSITE-ProRule" id="PRU00023"/>
    </source>
</evidence>
<dbReference type="SUPFAM" id="SSF48403">
    <property type="entry name" value="Ankyrin repeat"/>
    <property type="match status" value="1"/>
</dbReference>
<protein>
    <recommendedName>
        <fullName evidence="7">RING-type domain-containing protein</fullName>
    </recommendedName>
</protein>
<dbReference type="EMBL" id="BRYA01000526">
    <property type="protein sequence ID" value="GMI21109.1"/>
    <property type="molecule type" value="Genomic_DNA"/>
</dbReference>
<dbReference type="Gene3D" id="3.30.40.10">
    <property type="entry name" value="Zinc/RING finger domain, C3HC4 (zinc finger)"/>
    <property type="match status" value="1"/>
</dbReference>
<dbReference type="InterPro" id="IPR013083">
    <property type="entry name" value="Znf_RING/FYVE/PHD"/>
</dbReference>
<reference evidence="9" key="1">
    <citation type="journal article" date="2023" name="Commun. Biol.">
        <title>Genome analysis of Parmales, the sister group of diatoms, reveals the evolutionary specialization of diatoms from phago-mixotrophs to photoautotrophs.</title>
        <authorList>
            <person name="Ban H."/>
            <person name="Sato S."/>
            <person name="Yoshikawa S."/>
            <person name="Yamada K."/>
            <person name="Nakamura Y."/>
            <person name="Ichinomiya M."/>
            <person name="Sato N."/>
            <person name="Blanc-Mathieu R."/>
            <person name="Endo H."/>
            <person name="Kuwata A."/>
            <person name="Ogata H."/>
        </authorList>
    </citation>
    <scope>NUCLEOTIDE SEQUENCE [LARGE SCALE GENOMIC DNA]</scope>
</reference>
<dbReference type="Gene3D" id="1.25.40.20">
    <property type="entry name" value="Ankyrin repeat-containing domain"/>
    <property type="match status" value="1"/>
</dbReference>
<keyword evidence="4" id="KW-0479">Metal-binding</keyword>
<dbReference type="InterPro" id="IPR001841">
    <property type="entry name" value="Znf_RING"/>
</dbReference>
<dbReference type="GO" id="GO:0004842">
    <property type="term" value="F:ubiquitin-protein transferase activity"/>
    <property type="evidence" value="ECO:0007669"/>
    <property type="project" value="TreeGrafter"/>
</dbReference>
<evidence type="ECO:0000256" key="1">
    <source>
        <dbReference type="ARBA" id="ARBA00022737"/>
    </source>
</evidence>
<evidence type="ECO:0000256" key="4">
    <source>
        <dbReference type="PROSITE-ProRule" id="PRU00175"/>
    </source>
</evidence>
<evidence type="ECO:0000259" key="7">
    <source>
        <dbReference type="PROSITE" id="PS50089"/>
    </source>
</evidence>
<evidence type="ECO:0000313" key="8">
    <source>
        <dbReference type="EMBL" id="GMI21109.1"/>
    </source>
</evidence>
<feature type="compositionally biased region" description="Basic and acidic residues" evidence="6">
    <location>
        <begin position="143"/>
        <end position="158"/>
    </location>
</feature>